<evidence type="ECO:0000256" key="3">
    <source>
        <dbReference type="ARBA" id="ARBA00004496"/>
    </source>
</evidence>
<dbReference type="RefSeq" id="WP_281535101.1">
    <property type="nucleotide sequence ID" value="NZ_CP075584.1"/>
</dbReference>
<comment type="caution">
    <text evidence="17">Lacks conserved residue(s) required for the propagation of feature annotation.</text>
</comment>
<dbReference type="NCBIfam" id="TIGR01357">
    <property type="entry name" value="aroB"/>
    <property type="match status" value="1"/>
</dbReference>
<dbReference type="Pfam" id="PF01761">
    <property type="entry name" value="DHQ_synthase"/>
    <property type="match status" value="1"/>
</dbReference>
<evidence type="ECO:0000256" key="10">
    <source>
        <dbReference type="ARBA" id="ARBA00022723"/>
    </source>
</evidence>
<feature type="binding site" evidence="17">
    <location>
        <begin position="122"/>
        <end position="126"/>
    </location>
    <ligand>
        <name>NAD(+)</name>
        <dbReference type="ChEBI" id="CHEBI:57540"/>
    </ligand>
</feature>
<keyword evidence="11 17" id="KW-0547">Nucleotide-binding</keyword>
<feature type="domain" description="3-dehydroquinate synthase N-terminal" evidence="18">
    <location>
        <begin position="85"/>
        <end position="195"/>
    </location>
</feature>
<evidence type="ECO:0000256" key="5">
    <source>
        <dbReference type="ARBA" id="ARBA00005412"/>
    </source>
</evidence>
<dbReference type="PANTHER" id="PTHR43622">
    <property type="entry name" value="3-DEHYDROQUINATE SYNTHASE"/>
    <property type="match status" value="1"/>
</dbReference>
<dbReference type="Gene3D" id="1.20.1090.10">
    <property type="entry name" value="Dehydroquinate synthase-like - alpha domain"/>
    <property type="match status" value="1"/>
</dbReference>
<name>A0ABY7ND63_9MICO</name>
<keyword evidence="8 17" id="KW-0963">Cytoplasm</keyword>
<feature type="binding site" evidence="17">
    <location>
        <begin position="88"/>
        <end position="93"/>
    </location>
    <ligand>
        <name>NAD(+)</name>
        <dbReference type="ChEBI" id="CHEBI:57540"/>
    </ligand>
</feature>
<evidence type="ECO:0000256" key="17">
    <source>
        <dbReference type="HAMAP-Rule" id="MF_00110"/>
    </source>
</evidence>
<evidence type="ECO:0000256" key="15">
    <source>
        <dbReference type="ARBA" id="ARBA00023239"/>
    </source>
</evidence>
<evidence type="ECO:0000256" key="6">
    <source>
        <dbReference type="ARBA" id="ARBA00013031"/>
    </source>
</evidence>
<gene>
    <name evidence="17 20" type="primary">aroB</name>
    <name evidence="20" type="ORF">KIV56_02875</name>
</gene>
<dbReference type="Gene3D" id="3.40.50.1970">
    <property type="match status" value="1"/>
</dbReference>
<evidence type="ECO:0000313" key="21">
    <source>
        <dbReference type="Proteomes" id="UP001212421"/>
    </source>
</evidence>
<evidence type="ECO:0000256" key="8">
    <source>
        <dbReference type="ARBA" id="ARBA00022490"/>
    </source>
</evidence>
<sequence>MTDVPDNTVSTETAEKTETAETTVITVSGVDSYPVIIGRGLLSEVAEQLGPKVAKVLIVHTSTLGARAVALREGLLAHYEVLIAEVPDAEAAKRVEVAAFCWQVMGQADFSRTDAVIGFGGGAATDLAGFVAATWLRGVRLVQLPTSVLGMVDAAVGGKNGINTAEGKNLVGTFYAPAAVICDLDVLDDLPRNEVLAGFAEIVKAGFIQVPEILDIVEADVSAVTDPKTPQFRRVLELSIEMKARVVGADFKESGLREILNYGHTLGHAVEHAERYGWRHGAAVSVGMMFAAELARLSGRLSDEAADRHRSILESLTLPTSYPVGRWNTLLATMQRDKKTRSGMLRFIVLDDIGKPTVLEGPDSSLLFAAYQEIGS</sequence>
<evidence type="ECO:0000256" key="9">
    <source>
        <dbReference type="ARBA" id="ARBA00022605"/>
    </source>
</evidence>
<keyword evidence="14 17" id="KW-0057">Aromatic amino acid biosynthesis</keyword>
<feature type="binding site" evidence="17">
    <location>
        <position position="264"/>
    </location>
    <ligand>
        <name>Zn(2+)</name>
        <dbReference type="ChEBI" id="CHEBI:29105"/>
    </ligand>
</feature>
<dbReference type="Pfam" id="PF24621">
    <property type="entry name" value="DHQS_C"/>
    <property type="match status" value="1"/>
</dbReference>
<dbReference type="EMBL" id="CP075584">
    <property type="protein sequence ID" value="WBM80449.1"/>
    <property type="molecule type" value="Genomic_DNA"/>
</dbReference>
<evidence type="ECO:0000256" key="4">
    <source>
        <dbReference type="ARBA" id="ARBA00004661"/>
    </source>
</evidence>
<keyword evidence="9 17" id="KW-0028">Amino-acid biosynthesis</keyword>
<protein>
    <recommendedName>
        <fullName evidence="7 17">3-dehydroquinate synthase</fullName>
        <shortName evidence="17">DHQS</shortName>
        <ecNumber evidence="6 17">4.2.3.4</ecNumber>
    </recommendedName>
</protein>
<evidence type="ECO:0000256" key="16">
    <source>
        <dbReference type="ARBA" id="ARBA00023285"/>
    </source>
</evidence>
<proteinExistence type="inferred from homology"/>
<evidence type="ECO:0000256" key="12">
    <source>
        <dbReference type="ARBA" id="ARBA00022833"/>
    </source>
</evidence>
<accession>A0ABY7ND63</accession>
<feature type="binding site" evidence="17">
    <location>
        <position position="280"/>
    </location>
    <ligand>
        <name>Zn(2+)</name>
        <dbReference type="ChEBI" id="CHEBI:29105"/>
    </ligand>
</feature>
<reference evidence="20 21" key="1">
    <citation type="submission" date="2021-05" db="EMBL/GenBank/DDBJ databases">
        <authorList>
            <person name="Kumar R."/>
            <person name="Kumar A."/>
            <person name="Mukhia S."/>
        </authorList>
    </citation>
    <scope>NUCLEOTIDE SEQUENCE [LARGE SCALE GENOMIC DNA]</scope>
    <source>
        <strain evidence="20 21">ERMR7:08</strain>
    </source>
</reference>
<dbReference type="PANTHER" id="PTHR43622:SF7">
    <property type="entry name" value="3-DEHYDROQUINATE SYNTHASE, CHLOROPLASTIC"/>
    <property type="match status" value="1"/>
</dbReference>
<feature type="binding site" evidence="17">
    <location>
        <position position="159"/>
    </location>
    <ligand>
        <name>NAD(+)</name>
        <dbReference type="ChEBI" id="CHEBI:57540"/>
    </ligand>
</feature>
<keyword evidence="16 17" id="KW-0170">Cobalt</keyword>
<evidence type="ECO:0000256" key="2">
    <source>
        <dbReference type="ARBA" id="ARBA00001911"/>
    </source>
</evidence>
<dbReference type="InterPro" id="IPR030963">
    <property type="entry name" value="DHQ_synth_fam"/>
</dbReference>
<dbReference type="InterPro" id="IPR030960">
    <property type="entry name" value="DHQS/DOIS_N"/>
</dbReference>
<dbReference type="InterPro" id="IPR050071">
    <property type="entry name" value="Dehydroquinate_synthase"/>
</dbReference>
<comment type="pathway">
    <text evidence="4 17">Metabolic intermediate biosynthesis; chorismate biosynthesis; chorismate from D-erythrose 4-phosphate and phosphoenolpyruvate: step 2/7.</text>
</comment>
<evidence type="ECO:0000256" key="13">
    <source>
        <dbReference type="ARBA" id="ARBA00023027"/>
    </source>
</evidence>
<dbReference type="InterPro" id="IPR056179">
    <property type="entry name" value="DHQS_C"/>
</dbReference>
<dbReference type="CDD" id="cd08195">
    <property type="entry name" value="DHQS"/>
    <property type="match status" value="1"/>
</dbReference>
<comment type="catalytic activity">
    <reaction evidence="1 17">
        <text>7-phospho-2-dehydro-3-deoxy-D-arabino-heptonate = 3-dehydroquinate + phosphate</text>
        <dbReference type="Rhea" id="RHEA:21968"/>
        <dbReference type="ChEBI" id="CHEBI:32364"/>
        <dbReference type="ChEBI" id="CHEBI:43474"/>
        <dbReference type="ChEBI" id="CHEBI:58394"/>
        <dbReference type="EC" id="4.2.3.4"/>
    </reaction>
</comment>
<dbReference type="GO" id="GO:0003856">
    <property type="term" value="F:3-dehydroquinate synthase activity"/>
    <property type="evidence" value="ECO:0007669"/>
    <property type="project" value="UniProtKB-EC"/>
</dbReference>
<feature type="binding site" evidence="17">
    <location>
        <position position="201"/>
    </location>
    <ligand>
        <name>Zn(2+)</name>
        <dbReference type="ChEBI" id="CHEBI:29105"/>
    </ligand>
</feature>
<comment type="cofactor">
    <cofactor evidence="2 17">
        <name>NAD(+)</name>
        <dbReference type="ChEBI" id="CHEBI:57540"/>
    </cofactor>
</comment>
<dbReference type="EC" id="4.2.3.4" evidence="6 17"/>
<evidence type="ECO:0000259" key="19">
    <source>
        <dbReference type="Pfam" id="PF24621"/>
    </source>
</evidence>
<feature type="binding site" evidence="17">
    <location>
        <begin position="146"/>
        <end position="147"/>
    </location>
    <ligand>
        <name>NAD(+)</name>
        <dbReference type="ChEBI" id="CHEBI:57540"/>
    </ligand>
</feature>
<dbReference type="InterPro" id="IPR016037">
    <property type="entry name" value="DHQ_synth_AroB"/>
</dbReference>
<evidence type="ECO:0000256" key="11">
    <source>
        <dbReference type="ARBA" id="ARBA00022741"/>
    </source>
</evidence>
<comment type="subcellular location">
    <subcellularLocation>
        <location evidence="3 17">Cytoplasm</location>
    </subcellularLocation>
</comment>
<comment type="function">
    <text evidence="17">Catalyzes the conversion of 3-deoxy-D-arabino-heptulosonate 7-phosphate (DAHP) to dehydroquinate (DHQ).</text>
</comment>
<comment type="similarity">
    <text evidence="5 17">Belongs to the sugar phosphate cyclases superfamily. Dehydroquinate synthase family.</text>
</comment>
<organism evidence="20 21">
    <name type="scientific">Cryobacterium breve</name>
    <dbReference type="NCBI Taxonomy" id="1259258"/>
    <lineage>
        <taxon>Bacteria</taxon>
        <taxon>Bacillati</taxon>
        <taxon>Actinomycetota</taxon>
        <taxon>Actinomycetes</taxon>
        <taxon>Micrococcales</taxon>
        <taxon>Microbacteriaceae</taxon>
        <taxon>Cryobacterium</taxon>
    </lineage>
</organism>
<evidence type="ECO:0000259" key="18">
    <source>
        <dbReference type="Pfam" id="PF01761"/>
    </source>
</evidence>
<dbReference type="SUPFAM" id="SSF56796">
    <property type="entry name" value="Dehydroquinate synthase-like"/>
    <property type="match status" value="1"/>
</dbReference>
<evidence type="ECO:0000256" key="7">
    <source>
        <dbReference type="ARBA" id="ARBA00017684"/>
    </source>
</evidence>
<evidence type="ECO:0000256" key="1">
    <source>
        <dbReference type="ARBA" id="ARBA00001393"/>
    </source>
</evidence>
<dbReference type="HAMAP" id="MF_00110">
    <property type="entry name" value="DHQ_synthase"/>
    <property type="match status" value="1"/>
</dbReference>
<feature type="binding site" evidence="17">
    <location>
        <position position="168"/>
    </location>
    <ligand>
        <name>NAD(+)</name>
        <dbReference type="ChEBI" id="CHEBI:57540"/>
    </ligand>
</feature>
<keyword evidence="21" id="KW-1185">Reference proteome</keyword>
<keyword evidence="15 17" id="KW-0456">Lyase</keyword>
<evidence type="ECO:0000256" key="14">
    <source>
        <dbReference type="ARBA" id="ARBA00023141"/>
    </source>
</evidence>
<comment type="cofactor">
    <cofactor evidence="17">
        <name>Co(2+)</name>
        <dbReference type="ChEBI" id="CHEBI:48828"/>
    </cofactor>
    <cofactor evidence="17">
        <name>Zn(2+)</name>
        <dbReference type="ChEBI" id="CHEBI:29105"/>
    </cofactor>
    <text evidence="17">Binds 1 divalent metal cation per subunit. Can use either Co(2+) or Zn(2+).</text>
</comment>
<keyword evidence="12 17" id="KW-0862">Zinc</keyword>
<dbReference type="PIRSF" id="PIRSF001455">
    <property type="entry name" value="DHQ_synth"/>
    <property type="match status" value="1"/>
</dbReference>
<feature type="domain" description="3-dehydroquinate synthase C-terminal" evidence="19">
    <location>
        <begin position="198"/>
        <end position="340"/>
    </location>
</feature>
<dbReference type="Proteomes" id="UP001212421">
    <property type="component" value="Chromosome"/>
</dbReference>
<keyword evidence="13 17" id="KW-0520">NAD</keyword>
<keyword evidence="10 17" id="KW-0479">Metal-binding</keyword>
<evidence type="ECO:0000313" key="20">
    <source>
        <dbReference type="EMBL" id="WBM80449.1"/>
    </source>
</evidence>